<name>A0ABY4G0N2_9BACT</name>
<organism evidence="7 8">
    <name type="scientific">Hymenobacter volaticus</name>
    <dbReference type="NCBI Taxonomy" id="2932254"/>
    <lineage>
        <taxon>Bacteria</taxon>
        <taxon>Pseudomonadati</taxon>
        <taxon>Bacteroidota</taxon>
        <taxon>Cytophagia</taxon>
        <taxon>Cytophagales</taxon>
        <taxon>Hymenobacteraceae</taxon>
        <taxon>Hymenobacter</taxon>
    </lineage>
</organism>
<evidence type="ECO:0000256" key="4">
    <source>
        <dbReference type="ARBA" id="ARBA00023295"/>
    </source>
</evidence>
<keyword evidence="8" id="KW-1185">Reference proteome</keyword>
<dbReference type="PANTHER" id="PTHR43817">
    <property type="entry name" value="GLYCOSYL HYDROLASE"/>
    <property type="match status" value="1"/>
</dbReference>
<keyword evidence="2 6" id="KW-0732">Signal</keyword>
<dbReference type="SUPFAM" id="SSF75005">
    <property type="entry name" value="Arabinanase/levansucrase/invertase"/>
    <property type="match status" value="1"/>
</dbReference>
<comment type="similarity">
    <text evidence="1 5">Belongs to the glycosyl hydrolase 43 family.</text>
</comment>
<accession>A0ABY4G0N2</accession>
<evidence type="ECO:0000256" key="6">
    <source>
        <dbReference type="SAM" id="SignalP"/>
    </source>
</evidence>
<dbReference type="CDD" id="cd18820">
    <property type="entry name" value="GH43_LbAraf43-like"/>
    <property type="match status" value="1"/>
</dbReference>
<gene>
    <name evidence="7" type="ORF">MUN86_12270</name>
</gene>
<evidence type="ECO:0000313" key="8">
    <source>
        <dbReference type="Proteomes" id="UP000830401"/>
    </source>
</evidence>
<keyword evidence="4 5" id="KW-0326">Glycosidase</keyword>
<evidence type="ECO:0000256" key="1">
    <source>
        <dbReference type="ARBA" id="ARBA00009865"/>
    </source>
</evidence>
<feature type="chain" id="PRO_5046603902" evidence="6">
    <location>
        <begin position="26"/>
        <end position="354"/>
    </location>
</feature>
<reference evidence="7" key="1">
    <citation type="submission" date="2022-04" db="EMBL/GenBank/DDBJ databases">
        <title>Hymenobacter sp. isolated from the air.</title>
        <authorList>
            <person name="Won M."/>
            <person name="Lee C.-M."/>
            <person name="Woen H.-Y."/>
            <person name="Kwon S.-W."/>
        </authorList>
    </citation>
    <scope>NUCLEOTIDE SEQUENCE</scope>
    <source>
        <strain evidence="7">5420S-77</strain>
    </source>
</reference>
<evidence type="ECO:0000256" key="2">
    <source>
        <dbReference type="ARBA" id="ARBA00022729"/>
    </source>
</evidence>
<sequence>MLPISLHRFLPAALLVALLSCTKESTPSATTPTGPVTETTTYRNPVLASGPDPWVIEKDGFYYYMHTTGRNLTLWKTAKMSELGSAPSKVIWTPQATGAASRDIWAPELHFLDGKWYVYFTAGPGNCCGGQRLWVLENSAADPTTGTWVEKGQIAVPGQDLWAIDATILEQNGKRYMVWSGQEVGSVEQRLYICQMSTPWTLTGSRAQLSRPEFNWETLGDPKVNEGPEVLKHNDKTFIVYSASHCSTDDYALGLLTASSTADPMNPAAWTKSSTPVFTKNPTDRVFGPGHNTFFKSKNGQEDWILYHANAEPNKGCGDARSPRMQKFTWNPDGTPNFGTPVPIGVALPEPAGE</sequence>
<keyword evidence="3 5" id="KW-0378">Hydrolase</keyword>
<evidence type="ECO:0000313" key="7">
    <source>
        <dbReference type="EMBL" id="UOQ64366.1"/>
    </source>
</evidence>
<dbReference type="InterPro" id="IPR016828">
    <property type="entry name" value="Alpha-L-arabinofuranosidase"/>
</dbReference>
<dbReference type="EMBL" id="CP095061">
    <property type="protein sequence ID" value="UOQ64366.1"/>
    <property type="molecule type" value="Genomic_DNA"/>
</dbReference>
<dbReference type="InterPro" id="IPR023296">
    <property type="entry name" value="Glyco_hydro_beta-prop_sf"/>
</dbReference>
<feature type="signal peptide" evidence="6">
    <location>
        <begin position="1"/>
        <end position="25"/>
    </location>
</feature>
<dbReference type="RefSeq" id="WP_245118146.1">
    <property type="nucleotide sequence ID" value="NZ_CP095061.1"/>
</dbReference>
<protein>
    <submittedName>
        <fullName evidence="7">Glycoside hydrolase family 43 protein</fullName>
    </submittedName>
</protein>
<dbReference type="Proteomes" id="UP000830401">
    <property type="component" value="Chromosome"/>
</dbReference>
<proteinExistence type="inferred from homology"/>
<evidence type="ECO:0000256" key="5">
    <source>
        <dbReference type="RuleBase" id="RU361187"/>
    </source>
</evidence>
<dbReference type="InterPro" id="IPR006710">
    <property type="entry name" value="Glyco_hydro_43"/>
</dbReference>
<dbReference type="GO" id="GO:0016787">
    <property type="term" value="F:hydrolase activity"/>
    <property type="evidence" value="ECO:0007669"/>
    <property type="project" value="UniProtKB-KW"/>
</dbReference>
<evidence type="ECO:0000256" key="3">
    <source>
        <dbReference type="ARBA" id="ARBA00022801"/>
    </source>
</evidence>
<dbReference type="Pfam" id="PF04616">
    <property type="entry name" value="Glyco_hydro_43"/>
    <property type="match status" value="1"/>
</dbReference>
<dbReference type="PANTHER" id="PTHR43817:SF1">
    <property type="entry name" value="HYDROLASE, FAMILY 43, PUTATIVE (AFU_ORTHOLOGUE AFUA_3G01660)-RELATED"/>
    <property type="match status" value="1"/>
</dbReference>
<dbReference type="Gene3D" id="2.115.10.20">
    <property type="entry name" value="Glycosyl hydrolase domain, family 43"/>
    <property type="match status" value="1"/>
</dbReference>
<dbReference type="PIRSF" id="PIRSF025414">
    <property type="entry name" value="Alpha-L-arabinofuranosidase"/>
    <property type="match status" value="1"/>
</dbReference>